<comment type="caution">
    <text evidence="2">The sequence shown here is derived from an EMBL/GenBank/DDBJ whole genome shotgun (WGS) entry which is preliminary data.</text>
</comment>
<feature type="transmembrane region" description="Helical" evidence="1">
    <location>
        <begin position="93"/>
        <end position="113"/>
    </location>
</feature>
<dbReference type="Proteomes" id="UP001595805">
    <property type="component" value="Unassembled WGS sequence"/>
</dbReference>
<name>A0ABV8AY58_9BACT</name>
<reference evidence="3" key="1">
    <citation type="journal article" date="2019" name="Int. J. Syst. Evol. Microbiol.">
        <title>The Global Catalogue of Microorganisms (GCM) 10K type strain sequencing project: providing services to taxonomists for standard genome sequencing and annotation.</title>
        <authorList>
            <consortium name="The Broad Institute Genomics Platform"/>
            <consortium name="The Broad Institute Genome Sequencing Center for Infectious Disease"/>
            <person name="Wu L."/>
            <person name="Ma J."/>
        </authorList>
    </citation>
    <scope>NUCLEOTIDE SEQUENCE [LARGE SCALE GENOMIC DNA]</scope>
    <source>
        <strain evidence="3">CCUG 60523</strain>
    </source>
</reference>
<dbReference type="EMBL" id="JBHRZS010000007">
    <property type="protein sequence ID" value="MFC3881880.1"/>
    <property type="molecule type" value="Genomic_DNA"/>
</dbReference>
<keyword evidence="1" id="KW-1133">Transmembrane helix</keyword>
<keyword evidence="3" id="KW-1185">Reference proteome</keyword>
<feature type="transmembrane region" description="Helical" evidence="1">
    <location>
        <begin position="61"/>
        <end position="86"/>
    </location>
</feature>
<accession>A0ABV8AY58</accession>
<sequence length="239" mass="27676">MFGPTKINALFVQTRENKWHWLFYWFCRLSLALGFFIAGMVKIMDERFANGLSEIHPMGAYLVALFHTGYYYTFIGIAQVLAAALLLFNRTALLGALLYFPIIVNIWILSLALRFDGSYISSTWMVFANIYLLAYHFDRLQFLWIKKSEIPKTSLLLTKPTSWKFPFRFALMSLTLMSLPMVIFLKGYEVLPRNSLEACKAQFQGSIEAPEQNFCLCVHQEGLPLNSCLEKYEQQKFNP</sequence>
<keyword evidence="1" id="KW-0472">Membrane</keyword>
<dbReference type="RefSeq" id="WP_377907231.1">
    <property type="nucleotide sequence ID" value="NZ_JBHRZS010000007.1"/>
</dbReference>
<evidence type="ECO:0000313" key="3">
    <source>
        <dbReference type="Proteomes" id="UP001595805"/>
    </source>
</evidence>
<organism evidence="2 3">
    <name type="scientific">Algoriphagus namhaensis</name>
    <dbReference type="NCBI Taxonomy" id="915353"/>
    <lineage>
        <taxon>Bacteria</taxon>
        <taxon>Pseudomonadati</taxon>
        <taxon>Bacteroidota</taxon>
        <taxon>Cytophagia</taxon>
        <taxon>Cytophagales</taxon>
        <taxon>Cyclobacteriaceae</taxon>
        <taxon>Algoriphagus</taxon>
    </lineage>
</organism>
<keyword evidence="1" id="KW-0812">Transmembrane</keyword>
<protein>
    <submittedName>
        <fullName evidence="2">DoxX family protein</fullName>
    </submittedName>
</protein>
<proteinExistence type="predicted"/>
<evidence type="ECO:0000313" key="2">
    <source>
        <dbReference type="EMBL" id="MFC3881880.1"/>
    </source>
</evidence>
<feature type="transmembrane region" description="Helical" evidence="1">
    <location>
        <begin position="21"/>
        <end position="41"/>
    </location>
</feature>
<evidence type="ECO:0000256" key="1">
    <source>
        <dbReference type="SAM" id="Phobius"/>
    </source>
</evidence>
<feature type="transmembrane region" description="Helical" evidence="1">
    <location>
        <begin position="165"/>
        <end position="185"/>
    </location>
</feature>
<feature type="transmembrane region" description="Helical" evidence="1">
    <location>
        <begin position="119"/>
        <end position="137"/>
    </location>
</feature>
<gene>
    <name evidence="2" type="ORF">ACFOSV_16915</name>
</gene>